<evidence type="ECO:0000313" key="3">
    <source>
        <dbReference type="Proteomes" id="UP000214684"/>
    </source>
</evidence>
<keyword evidence="3" id="KW-1185">Reference proteome</keyword>
<feature type="transmembrane region" description="Helical" evidence="1">
    <location>
        <begin position="6"/>
        <end position="26"/>
    </location>
</feature>
<reference evidence="2 3" key="1">
    <citation type="submission" date="2016-11" db="EMBL/GenBank/DDBJ databases">
        <title>Whole genomes of Flavobacteriaceae.</title>
        <authorList>
            <person name="Stine C."/>
            <person name="Li C."/>
            <person name="Tadesse D."/>
        </authorList>
    </citation>
    <scope>NUCLEOTIDE SEQUENCE [LARGE SCALE GENOMIC DNA]</scope>
    <source>
        <strain evidence="2 3">DSM 24704</strain>
    </source>
</reference>
<gene>
    <name evidence="2" type="ORF">B0A64_24820</name>
</gene>
<sequence length="266" mass="30449">MKTARAITLMGFITAFAVGIVVVLFLTSEDIMHHRNNFIRRFSDQVEKNYEIDLQLKGYYFAGESDDSIYLGNYDAPLYFASVDKKLKKLQPHVMQIDQMDLPYRSVEVRVRGSQIFLIDGTVPCVFRGELKSLKMKYVVRPDKTFSHVVVIDSVNIAYRTHNKDGESILGLSKLDGRNKINQRLLQKQIDGNFDVDGSLYYDAELKKLVYVYLYRNQYIIANPDLSLDSRGNTIDTVSKAKIKVSYIKSHNAKKMSAPPLSINRT</sequence>
<keyword evidence="1" id="KW-1133">Transmembrane helix</keyword>
<dbReference type="Proteomes" id="UP000214684">
    <property type="component" value="Unassembled WGS sequence"/>
</dbReference>
<protein>
    <submittedName>
        <fullName evidence="2">Uncharacterized protein</fullName>
    </submittedName>
</protein>
<keyword evidence="1" id="KW-0472">Membrane</keyword>
<keyword evidence="1" id="KW-0812">Transmembrane</keyword>
<evidence type="ECO:0000256" key="1">
    <source>
        <dbReference type="SAM" id="Phobius"/>
    </source>
</evidence>
<evidence type="ECO:0000313" key="2">
    <source>
        <dbReference type="EMBL" id="OXE94968.1"/>
    </source>
</evidence>
<accession>A0A227NDM0</accession>
<dbReference type="AlphaFoldDB" id="A0A227NDM0"/>
<feature type="non-terminal residue" evidence="2">
    <location>
        <position position="266"/>
    </location>
</feature>
<comment type="caution">
    <text evidence="2">The sequence shown here is derived from an EMBL/GenBank/DDBJ whole genome shotgun (WGS) entry which is preliminary data.</text>
</comment>
<organism evidence="2 3">
    <name type="scientific">Flavobacterium araucananum</name>
    <dbReference type="NCBI Taxonomy" id="946678"/>
    <lineage>
        <taxon>Bacteria</taxon>
        <taxon>Pseudomonadati</taxon>
        <taxon>Bacteroidota</taxon>
        <taxon>Flavobacteriia</taxon>
        <taxon>Flavobacteriales</taxon>
        <taxon>Flavobacteriaceae</taxon>
        <taxon>Flavobacterium</taxon>
    </lineage>
</organism>
<dbReference type="EMBL" id="MUGS01000136">
    <property type="protein sequence ID" value="OXE94968.1"/>
    <property type="molecule type" value="Genomic_DNA"/>
</dbReference>
<name>A0A227NDM0_9FLAO</name>
<proteinExistence type="predicted"/>